<dbReference type="PIRSF" id="PIRSF002756">
    <property type="entry name" value="PstS"/>
    <property type="match status" value="1"/>
</dbReference>
<dbReference type="GO" id="GO:0043190">
    <property type="term" value="C:ATP-binding cassette (ABC) transporter complex"/>
    <property type="evidence" value="ECO:0007669"/>
    <property type="project" value="InterPro"/>
</dbReference>
<dbReference type="EMBL" id="RJMB01000011">
    <property type="protein sequence ID" value="RNL84421.1"/>
    <property type="molecule type" value="Genomic_DNA"/>
</dbReference>
<dbReference type="NCBIfam" id="TIGR00975">
    <property type="entry name" value="3a0107s03"/>
    <property type="match status" value="1"/>
</dbReference>
<dbReference type="Pfam" id="PF12849">
    <property type="entry name" value="PBP_like_2"/>
    <property type="match status" value="1"/>
</dbReference>
<keyword evidence="3 4" id="KW-0592">Phosphate transport</keyword>
<accession>A0A3N0E9C6</accession>
<evidence type="ECO:0000313" key="8">
    <source>
        <dbReference type="Proteomes" id="UP000269198"/>
    </source>
</evidence>
<feature type="domain" description="PBP" evidence="6">
    <location>
        <begin position="47"/>
        <end position="338"/>
    </location>
</feature>
<sequence>MKLSRNRQFTGLALAGALALSACGSDQAVDNEDAASAGDVNCVDGGGTLDGAGASSQENAMATWIAAYTGECEDTTVNYDSVGSGAGRTQFIDGGVTFAGSDAALDENETEQATERCHGSEVVNIPGYISPIAVTFNLEGVDSLNLTPELIADIFNQEVTEWSDDAIAELNPDADLPDTEIIPVNRSDESGTTENFVAYLSEAAGDSWPHEVSGDWPIEPAEAGQGSSGVVAAVEGGEGTIGYVDASHVDDLGTVNVGVGDDEFVEFTPEAAAAIVDASEPREENTEHDLAIDLNYTDGGSDAYPIVLISYEVACLEYENEQDAELVKSFLSYVTSEEGQQAVADEHGSAPITEETRENVQNTLDQITVTS</sequence>
<dbReference type="InterPro" id="IPR005673">
    <property type="entry name" value="ABC_phos-bd_PstS"/>
</dbReference>
<dbReference type="GO" id="GO:0042301">
    <property type="term" value="F:phosphate ion binding"/>
    <property type="evidence" value="ECO:0007669"/>
    <property type="project" value="InterPro"/>
</dbReference>
<comment type="caution">
    <text evidence="7">The sequence shown here is derived from an EMBL/GenBank/DDBJ whole genome shotgun (WGS) entry which is preliminary data.</text>
</comment>
<gene>
    <name evidence="7" type="primary">pstS</name>
    <name evidence="7" type="ORF">EFW17_12800</name>
</gene>
<dbReference type="SUPFAM" id="SSF53850">
    <property type="entry name" value="Periplasmic binding protein-like II"/>
    <property type="match status" value="1"/>
</dbReference>
<evidence type="ECO:0000259" key="6">
    <source>
        <dbReference type="Pfam" id="PF12849"/>
    </source>
</evidence>
<dbReference type="Gene3D" id="3.40.190.10">
    <property type="entry name" value="Periplasmic binding protein-like II"/>
    <property type="match status" value="2"/>
</dbReference>
<evidence type="ECO:0000256" key="2">
    <source>
        <dbReference type="ARBA" id="ARBA00022448"/>
    </source>
</evidence>
<evidence type="ECO:0000256" key="3">
    <source>
        <dbReference type="ARBA" id="ARBA00022592"/>
    </source>
</evidence>
<dbReference type="AlphaFoldDB" id="A0A3N0E9C6"/>
<dbReference type="OrthoDB" id="9801510at2"/>
<evidence type="ECO:0000256" key="1">
    <source>
        <dbReference type="ARBA" id="ARBA00008725"/>
    </source>
</evidence>
<organism evidence="7 8">
    <name type="scientific">Halostreptopolyspora alba</name>
    <dbReference type="NCBI Taxonomy" id="2487137"/>
    <lineage>
        <taxon>Bacteria</taxon>
        <taxon>Bacillati</taxon>
        <taxon>Actinomycetota</taxon>
        <taxon>Actinomycetes</taxon>
        <taxon>Streptosporangiales</taxon>
        <taxon>Nocardiopsidaceae</taxon>
        <taxon>Halostreptopolyspora</taxon>
    </lineage>
</organism>
<keyword evidence="8" id="KW-1185">Reference proteome</keyword>
<dbReference type="PROSITE" id="PS51257">
    <property type="entry name" value="PROKAR_LIPOPROTEIN"/>
    <property type="match status" value="1"/>
</dbReference>
<evidence type="ECO:0000256" key="5">
    <source>
        <dbReference type="SAM" id="SignalP"/>
    </source>
</evidence>
<evidence type="ECO:0000313" key="7">
    <source>
        <dbReference type="EMBL" id="RNL84421.1"/>
    </source>
</evidence>
<proteinExistence type="inferred from homology"/>
<name>A0A3N0E9C6_9ACTN</name>
<dbReference type="PANTHER" id="PTHR42996">
    <property type="entry name" value="PHOSPHATE-BINDING PROTEIN PSTS"/>
    <property type="match status" value="1"/>
</dbReference>
<reference evidence="7 8" key="1">
    <citation type="submission" date="2018-11" db="EMBL/GenBank/DDBJ databases">
        <title>The genome draft of YIM 96095.</title>
        <authorList>
            <person name="Tang S.-K."/>
            <person name="Chunyu W.-X."/>
            <person name="Feng Y.-Z."/>
        </authorList>
    </citation>
    <scope>NUCLEOTIDE SEQUENCE [LARGE SCALE GENOMIC DNA]</scope>
    <source>
        <strain evidence="7 8">YIM 96095</strain>
    </source>
</reference>
<dbReference type="InterPro" id="IPR024370">
    <property type="entry name" value="PBP_domain"/>
</dbReference>
<dbReference type="GO" id="GO:0035435">
    <property type="term" value="P:phosphate ion transmembrane transport"/>
    <property type="evidence" value="ECO:0007669"/>
    <property type="project" value="InterPro"/>
</dbReference>
<keyword evidence="5" id="KW-0732">Signal</keyword>
<comment type="similarity">
    <text evidence="1 4">Belongs to the PstS family.</text>
</comment>
<dbReference type="InterPro" id="IPR050962">
    <property type="entry name" value="Phosphate-bind_PstS"/>
</dbReference>
<dbReference type="PANTHER" id="PTHR42996:SF1">
    <property type="entry name" value="PHOSPHATE-BINDING PROTEIN PSTS"/>
    <property type="match status" value="1"/>
</dbReference>
<keyword evidence="2 4" id="KW-0813">Transport</keyword>
<feature type="signal peptide" evidence="5">
    <location>
        <begin position="1"/>
        <end position="28"/>
    </location>
</feature>
<evidence type="ECO:0000256" key="4">
    <source>
        <dbReference type="PIRNR" id="PIRNR002756"/>
    </source>
</evidence>
<protein>
    <recommendedName>
        <fullName evidence="4">Phosphate-binding protein</fullName>
    </recommendedName>
</protein>
<dbReference type="CDD" id="cd13565">
    <property type="entry name" value="PBP2_PstS"/>
    <property type="match status" value="1"/>
</dbReference>
<dbReference type="Proteomes" id="UP000269198">
    <property type="component" value="Unassembled WGS sequence"/>
</dbReference>
<feature type="chain" id="PRO_5017978396" description="Phosphate-binding protein" evidence="5">
    <location>
        <begin position="29"/>
        <end position="371"/>
    </location>
</feature>
<dbReference type="RefSeq" id="WP_123201591.1">
    <property type="nucleotide sequence ID" value="NZ_RJMB01000011.1"/>
</dbReference>